<feature type="transmembrane region" description="Helical" evidence="6">
    <location>
        <begin position="97"/>
        <end position="114"/>
    </location>
</feature>
<evidence type="ECO:0000259" key="7">
    <source>
        <dbReference type="Pfam" id="PF20684"/>
    </source>
</evidence>
<dbReference type="Pfam" id="PF20684">
    <property type="entry name" value="Fung_rhodopsin"/>
    <property type="match status" value="1"/>
</dbReference>
<keyword evidence="4 6" id="KW-0472">Membrane</keyword>
<evidence type="ECO:0000256" key="6">
    <source>
        <dbReference type="SAM" id="Phobius"/>
    </source>
</evidence>
<feature type="transmembrane region" description="Helical" evidence="6">
    <location>
        <begin position="6"/>
        <end position="25"/>
    </location>
</feature>
<keyword evidence="3 6" id="KW-1133">Transmembrane helix</keyword>
<organism evidence="8 9">
    <name type="scientific">Melanomma pulvis-pyrius CBS 109.77</name>
    <dbReference type="NCBI Taxonomy" id="1314802"/>
    <lineage>
        <taxon>Eukaryota</taxon>
        <taxon>Fungi</taxon>
        <taxon>Dikarya</taxon>
        <taxon>Ascomycota</taxon>
        <taxon>Pezizomycotina</taxon>
        <taxon>Dothideomycetes</taxon>
        <taxon>Pleosporomycetidae</taxon>
        <taxon>Pleosporales</taxon>
        <taxon>Melanommataceae</taxon>
        <taxon>Melanomma</taxon>
    </lineage>
</organism>
<name>A0A6A6WVU8_9PLEO</name>
<dbReference type="Proteomes" id="UP000799757">
    <property type="component" value="Unassembled WGS sequence"/>
</dbReference>
<dbReference type="OrthoDB" id="3903189at2759"/>
<evidence type="ECO:0000256" key="1">
    <source>
        <dbReference type="ARBA" id="ARBA00004141"/>
    </source>
</evidence>
<evidence type="ECO:0000256" key="3">
    <source>
        <dbReference type="ARBA" id="ARBA00022989"/>
    </source>
</evidence>
<reference evidence="8" key="1">
    <citation type="journal article" date="2020" name="Stud. Mycol.">
        <title>101 Dothideomycetes genomes: a test case for predicting lifestyles and emergence of pathogens.</title>
        <authorList>
            <person name="Haridas S."/>
            <person name="Albert R."/>
            <person name="Binder M."/>
            <person name="Bloem J."/>
            <person name="Labutti K."/>
            <person name="Salamov A."/>
            <person name="Andreopoulos B."/>
            <person name="Baker S."/>
            <person name="Barry K."/>
            <person name="Bills G."/>
            <person name="Bluhm B."/>
            <person name="Cannon C."/>
            <person name="Castanera R."/>
            <person name="Culley D."/>
            <person name="Daum C."/>
            <person name="Ezra D."/>
            <person name="Gonzalez J."/>
            <person name="Henrissat B."/>
            <person name="Kuo A."/>
            <person name="Liang C."/>
            <person name="Lipzen A."/>
            <person name="Lutzoni F."/>
            <person name="Magnuson J."/>
            <person name="Mondo S."/>
            <person name="Nolan M."/>
            <person name="Ohm R."/>
            <person name="Pangilinan J."/>
            <person name="Park H.-J."/>
            <person name="Ramirez L."/>
            <person name="Alfaro M."/>
            <person name="Sun H."/>
            <person name="Tritt A."/>
            <person name="Yoshinaga Y."/>
            <person name="Zwiers L.-H."/>
            <person name="Turgeon B."/>
            <person name="Goodwin S."/>
            <person name="Spatafora J."/>
            <person name="Crous P."/>
            <person name="Grigoriev I."/>
        </authorList>
    </citation>
    <scope>NUCLEOTIDE SEQUENCE</scope>
    <source>
        <strain evidence="8">CBS 109.77</strain>
    </source>
</reference>
<feature type="transmembrane region" description="Helical" evidence="6">
    <location>
        <begin position="240"/>
        <end position="262"/>
    </location>
</feature>
<evidence type="ECO:0000256" key="2">
    <source>
        <dbReference type="ARBA" id="ARBA00022692"/>
    </source>
</evidence>
<proteinExistence type="inferred from homology"/>
<feature type="transmembrane region" description="Helical" evidence="6">
    <location>
        <begin position="41"/>
        <end position="61"/>
    </location>
</feature>
<evidence type="ECO:0000256" key="4">
    <source>
        <dbReference type="ARBA" id="ARBA00023136"/>
    </source>
</evidence>
<dbReference type="PANTHER" id="PTHR33048:SF149">
    <property type="entry name" value="UBID FAMILY DECARBOXYLASE"/>
    <property type="match status" value="1"/>
</dbReference>
<comment type="similarity">
    <text evidence="5">Belongs to the SAT4 family.</text>
</comment>
<dbReference type="InterPro" id="IPR052337">
    <property type="entry name" value="SAT4-like"/>
</dbReference>
<gene>
    <name evidence="8" type="ORF">K505DRAFT_342444</name>
</gene>
<dbReference type="EMBL" id="MU002255">
    <property type="protein sequence ID" value="KAF2788028.1"/>
    <property type="molecule type" value="Genomic_DNA"/>
</dbReference>
<keyword evidence="2 6" id="KW-0812">Transmembrane</keyword>
<evidence type="ECO:0000313" key="9">
    <source>
        <dbReference type="Proteomes" id="UP000799757"/>
    </source>
</evidence>
<sequence>MSILEPESGIWYSLCWVVVITRLISRRLHLGEWRNLQLDDYLIIVAMLTDTILMACMHFIIKTSSNLIAPHDDVSKFSSQEIQVRVFGSKLVLVAEQMQILTIWLVKTCLLLLYNRMTVLLPHHKIVMGTAIYVGISFVVMEILYFGVWCRPFSQYFAVPTSSVQCSAATNHLITNAVFNISSDIIIILIPMPILFKAMLPNKNKAGLIGVFLIGVFTIVASILNKYYSFTNPFGVEWTIWYLRESYTALLCANLPLIYPLIQRAFNLHNWSYKSNYGTGQLRGSSGPNGALSAMKSNAATSKLQSGPSSTGTIRRAESQEWINGGGSDDLRIYHNTEFFVTSAVELDVIGPPKNQTSVEAVEIKTA</sequence>
<feature type="transmembrane region" description="Helical" evidence="6">
    <location>
        <begin position="126"/>
        <end position="148"/>
    </location>
</feature>
<feature type="domain" description="Rhodopsin" evidence="7">
    <location>
        <begin position="22"/>
        <end position="264"/>
    </location>
</feature>
<feature type="transmembrane region" description="Helical" evidence="6">
    <location>
        <begin position="208"/>
        <end position="228"/>
    </location>
</feature>
<protein>
    <recommendedName>
        <fullName evidence="7">Rhodopsin domain-containing protein</fullName>
    </recommendedName>
</protein>
<feature type="transmembrane region" description="Helical" evidence="6">
    <location>
        <begin position="177"/>
        <end position="196"/>
    </location>
</feature>
<accession>A0A6A6WVU8</accession>
<dbReference type="InterPro" id="IPR049326">
    <property type="entry name" value="Rhodopsin_dom_fungi"/>
</dbReference>
<dbReference type="AlphaFoldDB" id="A0A6A6WVU8"/>
<evidence type="ECO:0000256" key="5">
    <source>
        <dbReference type="ARBA" id="ARBA00038359"/>
    </source>
</evidence>
<dbReference type="PANTHER" id="PTHR33048">
    <property type="entry name" value="PTH11-LIKE INTEGRAL MEMBRANE PROTEIN (AFU_ORTHOLOGUE AFUA_5G11245)"/>
    <property type="match status" value="1"/>
</dbReference>
<comment type="subcellular location">
    <subcellularLocation>
        <location evidence="1">Membrane</location>
        <topology evidence="1">Multi-pass membrane protein</topology>
    </subcellularLocation>
</comment>
<evidence type="ECO:0000313" key="8">
    <source>
        <dbReference type="EMBL" id="KAF2788028.1"/>
    </source>
</evidence>
<keyword evidence="9" id="KW-1185">Reference proteome</keyword>
<dbReference type="GO" id="GO:0016020">
    <property type="term" value="C:membrane"/>
    <property type="evidence" value="ECO:0007669"/>
    <property type="project" value="UniProtKB-SubCell"/>
</dbReference>